<dbReference type="EMBL" id="SUNI01000016">
    <property type="protein sequence ID" value="TJZ90431.1"/>
    <property type="molecule type" value="Genomic_DNA"/>
</dbReference>
<protein>
    <submittedName>
        <fullName evidence="2">Uncharacterized protein</fullName>
    </submittedName>
</protein>
<evidence type="ECO:0000313" key="2">
    <source>
        <dbReference type="EMBL" id="TJZ90431.1"/>
    </source>
</evidence>
<dbReference type="OrthoDB" id="9342581at2"/>
<keyword evidence="1" id="KW-0812">Transmembrane</keyword>
<keyword evidence="1" id="KW-0472">Membrane</keyword>
<feature type="transmembrane region" description="Helical" evidence="1">
    <location>
        <begin position="50"/>
        <end position="70"/>
    </location>
</feature>
<keyword evidence="1" id="KW-1133">Transmembrane helix</keyword>
<dbReference type="Proteomes" id="UP000309747">
    <property type="component" value="Unassembled WGS sequence"/>
</dbReference>
<dbReference type="RefSeq" id="WP_136886892.1">
    <property type="nucleotide sequence ID" value="NZ_SUNI01000016.1"/>
</dbReference>
<organism evidence="2 3">
    <name type="scientific">Paracoccus gahaiensis</name>
    <dbReference type="NCBI Taxonomy" id="1706839"/>
    <lineage>
        <taxon>Bacteria</taxon>
        <taxon>Pseudomonadati</taxon>
        <taxon>Pseudomonadota</taxon>
        <taxon>Alphaproteobacteria</taxon>
        <taxon>Rhodobacterales</taxon>
        <taxon>Paracoccaceae</taxon>
        <taxon>Paracoccus</taxon>
    </lineage>
</organism>
<evidence type="ECO:0000256" key="1">
    <source>
        <dbReference type="SAM" id="Phobius"/>
    </source>
</evidence>
<proteinExistence type="predicted"/>
<feature type="transmembrane region" description="Helical" evidence="1">
    <location>
        <begin position="130"/>
        <end position="148"/>
    </location>
</feature>
<name>A0A4U0R617_9RHOB</name>
<accession>A0A4U0R617</accession>
<evidence type="ECO:0000313" key="3">
    <source>
        <dbReference type="Proteomes" id="UP000309747"/>
    </source>
</evidence>
<feature type="transmembrane region" description="Helical" evidence="1">
    <location>
        <begin position="196"/>
        <end position="223"/>
    </location>
</feature>
<dbReference type="AlphaFoldDB" id="A0A4U0R617"/>
<comment type="caution">
    <text evidence="2">The sequence shown here is derived from an EMBL/GenBank/DDBJ whole genome shotgun (WGS) entry which is preliminary data.</text>
</comment>
<keyword evidence="3" id="KW-1185">Reference proteome</keyword>
<reference evidence="2 3" key="1">
    <citation type="submission" date="2019-04" db="EMBL/GenBank/DDBJ databases">
        <authorList>
            <person name="Li J."/>
        </authorList>
    </citation>
    <scope>NUCLEOTIDE SEQUENCE [LARGE SCALE GENOMIC DNA]</scope>
    <source>
        <strain evidence="2 3">KCTC 42687</strain>
    </source>
</reference>
<dbReference type="InterPro" id="IPR046575">
    <property type="entry name" value="DUF6635"/>
</dbReference>
<sequence>MPPAPLRTRQSRRDAALGRFAARRYGLRGTWSLHRHALGADLLRAPLNVMLAPVALLMQLMAWVLGRLGAARAGAWLRSRRVFLRSDVSRQIEDDLSALITQLQAEGLGPDAAPAQIETALRRHAETRNAVAEITTSLIVLGLGLALFHRATPGMISLAGPMAQMRAHGAAVRDFALGDTLGRAWYWAFPVEISPLAIVATGLALAVAGSLITTFAGLIADPVQLWTGIHRRRLSRLMAGLDRGTDSTAPEPEHLMARAGDLADTLSIIWRSWRG</sequence>
<dbReference type="Pfam" id="PF20340">
    <property type="entry name" value="DUF6635"/>
    <property type="match status" value="1"/>
</dbReference>
<gene>
    <name evidence="2" type="ORF">FA743_14890</name>
</gene>